<dbReference type="NCBIfam" id="TIGR00638">
    <property type="entry name" value="Mop"/>
    <property type="match status" value="2"/>
</dbReference>
<dbReference type="PROSITE" id="PS51866">
    <property type="entry name" value="MOP"/>
    <property type="match status" value="2"/>
</dbReference>
<dbReference type="Gene3D" id="1.10.10.10">
    <property type="entry name" value="Winged helix-like DNA-binding domain superfamily/Winged helix DNA-binding domain"/>
    <property type="match status" value="1"/>
</dbReference>
<evidence type="ECO:0000256" key="5">
    <source>
        <dbReference type="PIRNR" id="PIRNR005763"/>
    </source>
</evidence>
<name>A0A1M7Y5N8_9BACT</name>
<feature type="domain" description="Mop" evidence="6">
    <location>
        <begin position="202"/>
        <end position="268"/>
    </location>
</feature>
<dbReference type="Proteomes" id="UP000184603">
    <property type="component" value="Unassembled WGS sequence"/>
</dbReference>
<sequence>MVKKLQQTIAATSLLGLTGQNAAIDDPILALLHAVGTNGSINQAAKSVGLSYKAAWERIEALNNLSPLPLIVRQTGGSGGGGTVLTEYGQQFLQKALLFQQHLKKLVTFFQDTPEEALAMLKTIHGMEMKISARNVWLGNVRAIETGAVNSVVTVRLKGEDTIVSVITENSVQRLGLEPGKEVLTIVKAPSVMLSHEVDPQKISARNILRGTINRIVAGMVNDEVVIDIAGGNTVTSILTSESVRRMKLIQGMPISVIIKASSVLLAIP</sequence>
<dbReference type="STRING" id="1121416.SAMN02745220_01962"/>
<dbReference type="EMBL" id="FRFE01000008">
    <property type="protein sequence ID" value="SHO47780.1"/>
    <property type="molecule type" value="Genomic_DNA"/>
</dbReference>
<evidence type="ECO:0000256" key="2">
    <source>
        <dbReference type="ARBA" id="ARBA00022448"/>
    </source>
</evidence>
<evidence type="ECO:0000313" key="8">
    <source>
        <dbReference type="Proteomes" id="UP000184603"/>
    </source>
</evidence>
<organism evidence="7 8">
    <name type="scientific">Desulfopila aestuarii DSM 18488</name>
    <dbReference type="NCBI Taxonomy" id="1121416"/>
    <lineage>
        <taxon>Bacteria</taxon>
        <taxon>Pseudomonadati</taxon>
        <taxon>Thermodesulfobacteriota</taxon>
        <taxon>Desulfobulbia</taxon>
        <taxon>Desulfobulbales</taxon>
        <taxon>Desulfocapsaceae</taxon>
        <taxon>Desulfopila</taxon>
    </lineage>
</organism>
<evidence type="ECO:0000256" key="4">
    <source>
        <dbReference type="ARBA" id="ARBA00022737"/>
    </source>
</evidence>
<keyword evidence="8" id="KW-1185">Reference proteome</keyword>
<dbReference type="Pfam" id="PF03459">
    <property type="entry name" value="TOBE"/>
    <property type="match status" value="2"/>
</dbReference>
<keyword evidence="4" id="KW-0677">Repeat</keyword>
<gene>
    <name evidence="7" type="ORF">SAMN02745220_01962</name>
</gene>
<dbReference type="GO" id="GO:0003700">
    <property type="term" value="F:DNA-binding transcription factor activity"/>
    <property type="evidence" value="ECO:0007669"/>
    <property type="project" value="InterPro"/>
</dbReference>
<protein>
    <submittedName>
        <fullName evidence="7">Molybdate transport system regulatory protein</fullName>
    </submittedName>
</protein>
<dbReference type="OrthoDB" id="9800709at2"/>
<evidence type="ECO:0000259" key="6">
    <source>
        <dbReference type="PROSITE" id="PS51866"/>
    </source>
</evidence>
<dbReference type="GO" id="GO:0030151">
    <property type="term" value="F:molybdenum ion binding"/>
    <property type="evidence" value="ECO:0007669"/>
    <property type="project" value="UniProtKB-UniRule"/>
</dbReference>
<dbReference type="InterPro" id="IPR004606">
    <property type="entry name" value="Mop_domain"/>
</dbReference>
<dbReference type="PIRSF" id="PIRSF005763">
    <property type="entry name" value="Txn_reg_ModE"/>
    <property type="match status" value="1"/>
</dbReference>
<evidence type="ECO:0000256" key="3">
    <source>
        <dbReference type="ARBA" id="ARBA00022505"/>
    </source>
</evidence>
<dbReference type="Pfam" id="PF00126">
    <property type="entry name" value="HTH_1"/>
    <property type="match status" value="1"/>
</dbReference>
<keyword evidence="2 5" id="KW-0813">Transport</keyword>
<dbReference type="InterPro" id="IPR051815">
    <property type="entry name" value="Molybdate_resp_trans_reg"/>
</dbReference>
<dbReference type="InterPro" id="IPR008995">
    <property type="entry name" value="Mo/tungstate-bd_C_term_dom"/>
</dbReference>
<dbReference type="InterPro" id="IPR016462">
    <property type="entry name" value="ModE"/>
</dbReference>
<dbReference type="AlphaFoldDB" id="A0A1M7Y5N8"/>
<dbReference type="PANTHER" id="PTHR30432:SF1">
    <property type="entry name" value="DNA-BINDING TRANSCRIPTIONAL DUAL REGULATOR MODE"/>
    <property type="match status" value="1"/>
</dbReference>
<dbReference type="RefSeq" id="WP_073613271.1">
    <property type="nucleotide sequence ID" value="NZ_FRFE01000008.1"/>
</dbReference>
<dbReference type="InterPro" id="IPR000847">
    <property type="entry name" value="LysR_HTH_N"/>
</dbReference>
<dbReference type="InterPro" id="IPR005116">
    <property type="entry name" value="Transp-assoc_OB_typ1"/>
</dbReference>
<reference evidence="7 8" key="1">
    <citation type="submission" date="2016-12" db="EMBL/GenBank/DDBJ databases">
        <authorList>
            <person name="Song W.-J."/>
            <person name="Kurnit D.M."/>
        </authorList>
    </citation>
    <scope>NUCLEOTIDE SEQUENCE [LARGE SCALE GENOMIC DNA]</scope>
    <source>
        <strain evidence="7 8">DSM 18488</strain>
    </source>
</reference>
<dbReference type="InterPro" id="IPR036388">
    <property type="entry name" value="WH-like_DNA-bd_sf"/>
</dbReference>
<keyword evidence="3 5" id="KW-0500">Molybdenum</keyword>
<accession>A0A1M7Y5N8</accession>
<dbReference type="SUPFAM" id="SSF46785">
    <property type="entry name" value="Winged helix' DNA-binding domain"/>
    <property type="match status" value="1"/>
</dbReference>
<feature type="domain" description="Mop" evidence="6">
    <location>
        <begin position="130"/>
        <end position="196"/>
    </location>
</feature>
<dbReference type="SUPFAM" id="SSF50331">
    <property type="entry name" value="MOP-like"/>
    <property type="match status" value="2"/>
</dbReference>
<dbReference type="InterPro" id="IPR036390">
    <property type="entry name" value="WH_DNA-bd_sf"/>
</dbReference>
<dbReference type="Gene3D" id="2.40.50.100">
    <property type="match status" value="2"/>
</dbReference>
<proteinExistence type="inferred from homology"/>
<evidence type="ECO:0000313" key="7">
    <source>
        <dbReference type="EMBL" id="SHO47780.1"/>
    </source>
</evidence>
<comment type="similarity">
    <text evidence="1 5">Belongs to the ModE family.</text>
</comment>
<evidence type="ECO:0000256" key="1">
    <source>
        <dbReference type="ARBA" id="ARBA00008110"/>
    </source>
</evidence>
<dbReference type="GO" id="GO:0015689">
    <property type="term" value="P:molybdate ion transport"/>
    <property type="evidence" value="ECO:0007669"/>
    <property type="project" value="UniProtKB-UniRule"/>
</dbReference>
<dbReference type="PANTHER" id="PTHR30432">
    <property type="entry name" value="TRANSCRIPTIONAL REGULATOR MODE"/>
    <property type="match status" value="1"/>
</dbReference>